<feature type="non-terminal residue" evidence="2">
    <location>
        <position position="172"/>
    </location>
</feature>
<protein>
    <submittedName>
        <fullName evidence="2">Uncharacterized protein</fullName>
    </submittedName>
</protein>
<keyword evidence="3" id="KW-1185">Reference proteome</keyword>
<evidence type="ECO:0000313" key="2">
    <source>
        <dbReference type="EMBL" id="EEY62527.1"/>
    </source>
</evidence>
<dbReference type="EMBL" id="GG690881">
    <property type="protein sequence ID" value="EEY62527.1"/>
    <property type="molecule type" value="Genomic_DNA"/>
</dbReference>
<dbReference type="VEuPathDB" id="FungiDB:PITG_22480"/>
<keyword evidence="1" id="KW-0812">Transmembrane</keyword>
<dbReference type="STRING" id="403677.D0RME0"/>
<evidence type="ECO:0000256" key="1">
    <source>
        <dbReference type="SAM" id="Phobius"/>
    </source>
</evidence>
<dbReference type="Proteomes" id="UP000006643">
    <property type="component" value="Unassembled WGS sequence"/>
</dbReference>
<dbReference type="InParanoid" id="D0RME0"/>
<dbReference type="KEGG" id="pif:PITG_22480"/>
<name>D0RME0_PHYIT</name>
<keyword evidence="1" id="KW-1133">Transmembrane helix</keyword>
<organism evidence="2 3">
    <name type="scientific">Phytophthora infestans (strain T30-4)</name>
    <name type="common">Potato late blight agent</name>
    <dbReference type="NCBI Taxonomy" id="403677"/>
    <lineage>
        <taxon>Eukaryota</taxon>
        <taxon>Sar</taxon>
        <taxon>Stramenopiles</taxon>
        <taxon>Oomycota</taxon>
        <taxon>Peronosporomycetes</taxon>
        <taxon>Peronosporales</taxon>
        <taxon>Peronosporaceae</taxon>
        <taxon>Phytophthora</taxon>
    </lineage>
</organism>
<gene>
    <name evidence="2" type="ORF">PITG_22480</name>
</gene>
<evidence type="ECO:0000313" key="3">
    <source>
        <dbReference type="Proteomes" id="UP000006643"/>
    </source>
</evidence>
<feature type="transmembrane region" description="Helical" evidence="1">
    <location>
        <begin position="31"/>
        <end position="49"/>
    </location>
</feature>
<accession>D0RME0</accession>
<dbReference type="AlphaFoldDB" id="D0RME0"/>
<reference evidence="3" key="1">
    <citation type="journal article" date="2009" name="Nature">
        <title>Genome sequence and analysis of the Irish potato famine pathogen Phytophthora infestans.</title>
        <authorList>
            <consortium name="The Broad Institute Genome Sequencing Platform"/>
            <person name="Haas B.J."/>
            <person name="Kamoun S."/>
            <person name="Zody M.C."/>
            <person name="Jiang R.H."/>
            <person name="Handsaker R.E."/>
            <person name="Cano L.M."/>
            <person name="Grabherr M."/>
            <person name="Kodira C.D."/>
            <person name="Raffaele S."/>
            <person name="Torto-Alalibo T."/>
            <person name="Bozkurt T.O."/>
            <person name="Ah-Fong A.M."/>
            <person name="Alvarado L."/>
            <person name="Anderson V.L."/>
            <person name="Armstrong M.R."/>
            <person name="Avrova A."/>
            <person name="Baxter L."/>
            <person name="Beynon J."/>
            <person name="Boevink P.C."/>
            <person name="Bollmann S.R."/>
            <person name="Bos J.I."/>
            <person name="Bulone V."/>
            <person name="Cai G."/>
            <person name="Cakir C."/>
            <person name="Carrington J.C."/>
            <person name="Chawner M."/>
            <person name="Conti L."/>
            <person name="Costanzo S."/>
            <person name="Ewan R."/>
            <person name="Fahlgren N."/>
            <person name="Fischbach M.A."/>
            <person name="Fugelstad J."/>
            <person name="Gilroy E.M."/>
            <person name="Gnerre S."/>
            <person name="Green P.J."/>
            <person name="Grenville-Briggs L.J."/>
            <person name="Griffith J."/>
            <person name="Grunwald N.J."/>
            <person name="Horn K."/>
            <person name="Horner N.R."/>
            <person name="Hu C.H."/>
            <person name="Huitema E."/>
            <person name="Jeong D.H."/>
            <person name="Jones A.M."/>
            <person name="Jones J.D."/>
            <person name="Jones R.W."/>
            <person name="Karlsson E.K."/>
            <person name="Kunjeti S.G."/>
            <person name="Lamour K."/>
            <person name="Liu Z."/>
            <person name="Ma L."/>
            <person name="Maclean D."/>
            <person name="Chibucos M.C."/>
            <person name="McDonald H."/>
            <person name="McWalters J."/>
            <person name="Meijer H.J."/>
            <person name="Morgan W."/>
            <person name="Morris P.F."/>
            <person name="Munro C.A."/>
            <person name="O'Neill K."/>
            <person name="Ospina-Giraldo M."/>
            <person name="Pinzon A."/>
            <person name="Pritchard L."/>
            <person name="Ramsahoye B."/>
            <person name="Ren Q."/>
            <person name="Restrepo S."/>
            <person name="Roy S."/>
            <person name="Sadanandom A."/>
            <person name="Savidor A."/>
            <person name="Schornack S."/>
            <person name="Schwartz D.C."/>
            <person name="Schumann U.D."/>
            <person name="Schwessinger B."/>
            <person name="Seyer L."/>
            <person name="Sharpe T."/>
            <person name="Silvar C."/>
            <person name="Song J."/>
            <person name="Studholme D.J."/>
            <person name="Sykes S."/>
            <person name="Thines M."/>
            <person name="van de Vondervoort P.J."/>
            <person name="Phuntumart V."/>
            <person name="Wawra S."/>
            <person name="Weide R."/>
            <person name="Win J."/>
            <person name="Young C."/>
            <person name="Zhou S."/>
            <person name="Fry W."/>
            <person name="Meyers B.C."/>
            <person name="van West P."/>
            <person name="Ristaino J."/>
            <person name="Govers F."/>
            <person name="Birch P.R."/>
            <person name="Whisson S.C."/>
            <person name="Judelson H.S."/>
            <person name="Nusbaum C."/>
        </authorList>
    </citation>
    <scope>NUCLEOTIDE SEQUENCE [LARGE SCALE GENOMIC DNA]</scope>
    <source>
        <strain evidence="3">T30-4</strain>
    </source>
</reference>
<feature type="non-terminal residue" evidence="2">
    <location>
        <position position="1"/>
    </location>
</feature>
<dbReference type="RefSeq" id="XP_002909790.1">
    <property type="nucleotide sequence ID" value="XM_002909744.1"/>
</dbReference>
<proteinExistence type="predicted"/>
<sequence>IAMVVKVGVADPELTSVALYTPLPWPMRLDLLPFTFLYVTAVYLFALMGDWKPSGILKPFLLPVVIKRGLKCPNWDVSDTRVAVVVGAHAVHEDTFCGYYRATIPPSSASSDLLLPPPPVTGLSKADLCALDIARSRYALDLVKVTPERPPPQNLHENSVYPKIFCFVNTIS</sequence>
<dbReference type="GeneID" id="9468085"/>
<dbReference type="HOGENOM" id="CLU_1559347_0_0_1"/>
<keyword evidence="1" id="KW-0472">Membrane</keyword>